<keyword evidence="3" id="KW-1185">Reference proteome</keyword>
<dbReference type="EMBL" id="JABFTP020000185">
    <property type="protein sequence ID" value="KAL3285761.1"/>
    <property type="molecule type" value="Genomic_DNA"/>
</dbReference>
<protein>
    <submittedName>
        <fullName evidence="2">Uncharacterized protein</fullName>
    </submittedName>
</protein>
<evidence type="ECO:0000313" key="2">
    <source>
        <dbReference type="EMBL" id="KAL3285761.1"/>
    </source>
</evidence>
<gene>
    <name evidence="2" type="ORF">HHI36_000287</name>
</gene>
<sequence length="141" mass="16150">MVSKATNAQPRFTENPSEKLAAKTNYPRRNTEVRVEGNGEPSSGFAGFACRTWLKVGRASLNVKCEAVLEHLKNRFLKNDFTVEMQAKRDDARSVSFKVSAEMDLLDELQQIHGRNLQGSAVRVRGRYKDEWRTNQQHQIR</sequence>
<evidence type="ECO:0000256" key="1">
    <source>
        <dbReference type="SAM" id="MobiDB-lite"/>
    </source>
</evidence>
<proteinExistence type="predicted"/>
<dbReference type="AlphaFoldDB" id="A0ABD2P4X1"/>
<feature type="region of interest" description="Disordered" evidence="1">
    <location>
        <begin position="1"/>
        <end position="39"/>
    </location>
</feature>
<comment type="caution">
    <text evidence="2">The sequence shown here is derived from an EMBL/GenBank/DDBJ whole genome shotgun (WGS) entry which is preliminary data.</text>
</comment>
<accession>A0ABD2P4X1</accession>
<reference evidence="2 3" key="1">
    <citation type="journal article" date="2021" name="BMC Biol.">
        <title>Horizontally acquired antibacterial genes associated with adaptive radiation of ladybird beetles.</title>
        <authorList>
            <person name="Li H.S."/>
            <person name="Tang X.F."/>
            <person name="Huang Y.H."/>
            <person name="Xu Z.Y."/>
            <person name="Chen M.L."/>
            <person name="Du X.Y."/>
            <person name="Qiu B.Y."/>
            <person name="Chen P.T."/>
            <person name="Zhang W."/>
            <person name="Slipinski A."/>
            <person name="Escalona H.E."/>
            <person name="Waterhouse R.M."/>
            <person name="Zwick A."/>
            <person name="Pang H."/>
        </authorList>
    </citation>
    <scope>NUCLEOTIDE SEQUENCE [LARGE SCALE GENOMIC DNA]</scope>
    <source>
        <strain evidence="2">SYSU2018</strain>
    </source>
</reference>
<dbReference type="Proteomes" id="UP001516400">
    <property type="component" value="Unassembled WGS sequence"/>
</dbReference>
<feature type="compositionally biased region" description="Polar residues" evidence="1">
    <location>
        <begin position="1"/>
        <end position="15"/>
    </location>
</feature>
<organism evidence="2 3">
    <name type="scientific">Cryptolaemus montrouzieri</name>
    <dbReference type="NCBI Taxonomy" id="559131"/>
    <lineage>
        <taxon>Eukaryota</taxon>
        <taxon>Metazoa</taxon>
        <taxon>Ecdysozoa</taxon>
        <taxon>Arthropoda</taxon>
        <taxon>Hexapoda</taxon>
        <taxon>Insecta</taxon>
        <taxon>Pterygota</taxon>
        <taxon>Neoptera</taxon>
        <taxon>Endopterygota</taxon>
        <taxon>Coleoptera</taxon>
        <taxon>Polyphaga</taxon>
        <taxon>Cucujiformia</taxon>
        <taxon>Coccinelloidea</taxon>
        <taxon>Coccinellidae</taxon>
        <taxon>Scymninae</taxon>
        <taxon>Scymnini</taxon>
        <taxon>Cryptolaemus</taxon>
    </lineage>
</organism>
<evidence type="ECO:0000313" key="3">
    <source>
        <dbReference type="Proteomes" id="UP001516400"/>
    </source>
</evidence>
<name>A0ABD2P4X1_9CUCU</name>